<dbReference type="SUPFAM" id="SSF52540">
    <property type="entry name" value="P-loop containing nucleoside triphosphate hydrolases"/>
    <property type="match status" value="2"/>
</dbReference>
<dbReference type="OrthoDB" id="439792at2759"/>
<dbReference type="InterPro" id="IPR027417">
    <property type="entry name" value="P-loop_NTPase"/>
</dbReference>
<evidence type="ECO:0000313" key="6">
    <source>
        <dbReference type="EMBL" id="KDO29234.1"/>
    </source>
</evidence>
<dbReference type="InterPro" id="IPR003593">
    <property type="entry name" value="AAA+_ATPase"/>
</dbReference>
<accession>A0A067CES6</accession>
<dbReference type="KEGG" id="spar:SPRG_19900"/>
<feature type="region of interest" description="Disordered" evidence="4">
    <location>
        <begin position="473"/>
        <end position="511"/>
    </location>
</feature>
<evidence type="ECO:0000256" key="4">
    <source>
        <dbReference type="SAM" id="MobiDB-lite"/>
    </source>
</evidence>
<dbReference type="Proteomes" id="UP000030745">
    <property type="component" value="Unassembled WGS sequence"/>
</dbReference>
<keyword evidence="2" id="KW-0547">Nucleotide-binding</keyword>
<dbReference type="GO" id="GO:0019205">
    <property type="term" value="F:nucleobase-containing compound kinase activity"/>
    <property type="evidence" value="ECO:0007669"/>
    <property type="project" value="InterPro"/>
</dbReference>
<dbReference type="GeneID" id="24141164"/>
<dbReference type="Pfam" id="PF00004">
    <property type="entry name" value="AAA"/>
    <property type="match status" value="1"/>
</dbReference>
<evidence type="ECO:0000313" key="7">
    <source>
        <dbReference type="Proteomes" id="UP000030745"/>
    </source>
</evidence>
<dbReference type="InterPro" id="IPR000850">
    <property type="entry name" value="Adenylat/UMP-CMP_kin"/>
</dbReference>
<keyword evidence="1" id="KW-0808">Transferase</keyword>
<dbReference type="GO" id="GO:0005524">
    <property type="term" value="F:ATP binding"/>
    <property type="evidence" value="ECO:0007669"/>
    <property type="project" value="InterPro"/>
</dbReference>
<evidence type="ECO:0000256" key="3">
    <source>
        <dbReference type="ARBA" id="ARBA00022777"/>
    </source>
</evidence>
<name>A0A067CES6_SAPPC</name>
<dbReference type="VEuPathDB" id="FungiDB:SPRG_19900"/>
<dbReference type="SMART" id="SM00382">
    <property type="entry name" value="AAA"/>
    <property type="match status" value="2"/>
</dbReference>
<dbReference type="InterPro" id="IPR003959">
    <property type="entry name" value="ATPase_AAA_core"/>
</dbReference>
<keyword evidence="3" id="KW-0418">Kinase</keyword>
<dbReference type="Gene3D" id="3.40.50.300">
    <property type="entry name" value="P-loop containing nucleotide triphosphate hydrolases"/>
    <property type="match status" value="2"/>
</dbReference>
<dbReference type="PANTHER" id="PTHR23359">
    <property type="entry name" value="NUCLEOTIDE KINASE"/>
    <property type="match status" value="1"/>
</dbReference>
<organism evidence="6 7">
    <name type="scientific">Saprolegnia parasitica (strain CBS 223.65)</name>
    <dbReference type="NCBI Taxonomy" id="695850"/>
    <lineage>
        <taxon>Eukaryota</taxon>
        <taxon>Sar</taxon>
        <taxon>Stramenopiles</taxon>
        <taxon>Oomycota</taxon>
        <taxon>Saprolegniomycetes</taxon>
        <taxon>Saprolegniales</taxon>
        <taxon>Saprolegniaceae</taxon>
        <taxon>Saprolegnia</taxon>
    </lineage>
</organism>
<proteinExistence type="predicted"/>
<gene>
    <name evidence="6" type="ORF">SPRG_19900</name>
</gene>
<evidence type="ECO:0000256" key="1">
    <source>
        <dbReference type="ARBA" id="ARBA00022679"/>
    </source>
</evidence>
<sequence>MASRVLFVPKRPEAEPSSDAIYAEYSMQCRDRVKADPAVQTLLHAFWDVAAKDVHGFIHQEAYLDVMQRIAYAMVANATPETARDLVARDWANDALNQEHMHFSTFMDALFEVCDHWVPYVDPREYVHLLTALQSMVLRPNAADMAAVLPEDQPMLDGCLPRVLAPLDDMTRFTSKALTPGLEDSYRNGVWLVATTIAPEAKSLSFKALLCTNHAKVFGAFSQKIVASAKAMSEGAFSDFAHKFKANGASLKPLKPVERSNEGSRYRVHYLTNARHDDAWDPALASIAQLLERRPGICVVGPPGVGKTRLARSLAAELHLEYIGLATTLEHVLQQPQPTAEEIFESDLLQLKQKVKTMLRRGQIVSREYAIDLVVDYISHNLQECQGYVLDDVYPHEVVALRDANAMDMSVTHLLCLRGTLANVEAHVAHLVMDPKTRTIFSARDRTAASDENGFAHTYVEPEPSAVAVEAPPIAPLPTDDAVADDDASPRDDDEEGVRNEPPADPSAPFRVPAYELSRLDKYAPMPSSDRCLSVASIYEKHLSKGMQDFDTGVSMTTQLIKTQLTIVNVVFHQSPNGVLQHAVHAISGAHPPLSRLPPSLSAVRVVMPPHVLSQPRDEQLRWLLYGELPVRIDDQARLPPNEPRTLSVYRSFCPVLYRSGEVVPGVPEFHAFFAGRLYVMASKEAQTAFLRHPHSVLRHLVGSNGVPSYPSTPLPTKLWVLTSTPSWRTDHPMYMAVLAAFAQMLHVETLDPLSVLRSPSLNSLHTVVLREGLSMSHAMATQLVLDETFSRSGYILHDLPLDEATVRAIESTNASLDLVLVLDPPKTPNAAETGYSERLQKVLLQLDNTIPVATVAMDPTATADENVAAIVRALHPLDRNRVDGPDDGCTKQDESSKPWGATGRFCPVTYWNRASLHRVVPGKAEYVSYVDQAKYAMAGPKEKTMFDRNPRRYLPTAHRTEFRPMVWLHGITGSGRATLAAHLVEALADEPTSVLDLAGVATATAKTIRLQQHALGDGETLDETSMAQLYVVALQQELSRHATTGSSICLAPGLGPNRLPSRELLTLCAEKRWLPLLVVPLAIDEAAIVARRMRQWVYTPPPAESADDDGAEPEDHELKKERLAAEEAAARDEASQAISSDVAAELELYAAGLAFFQEVGVEVASPIDATRGPLRVLKEALRRLEDHVLTRRHQLFCAPERLPLTRLGPLLAAGYIALGHHGPYCPVSDHPIPTRHAPEAVLYRRRVYVPNRDAVAAFVATPSAGKTSLAKALARMHQWVYLSLDNILQWVVRCQNETELYVAVSEFIAARTPCLVIDVDLVPDNLLLQCVLLRIQAFDIQQSGYVLDGFPSTLRQATLWEGLQRTEPSMPMSILVLDASVTSILRRSPPPSHVKFLKAMAQWQLHRLRLLVLYATTYGVGYLKVLNTNGRSVWHVLADASELLARVVGATNGYMQAVASGGAAPLEHVRFSQVYLDSHTHLRLGGLCPVTLTVAHERYSSLQVDRRFLAEFEHVNYWLADAAALDAFLLQPAKYLESRVLLQQAKLPIDMAMGSNLTTGAPPRLGFQGYCAVTYADGNGPADWSSLRKGSKFILAAFDGTVYAFTSVAAKSRFLRAPLVYTALSLPTKLPPIIDETARHLHVTMPGKLEQALSHITEEALVALGHERVKFPGVSVRASAIQFASQLPADVAALLQEYINDCRLGSDIKEMAIPVGSAIKGVRSVRSKDGDDLSAKFARFDAILSSPSAHFRAYATQALLK</sequence>
<dbReference type="Pfam" id="PF00406">
    <property type="entry name" value="ADK"/>
    <property type="match status" value="1"/>
</dbReference>
<evidence type="ECO:0000256" key="2">
    <source>
        <dbReference type="ARBA" id="ARBA00022741"/>
    </source>
</evidence>
<reference evidence="6 7" key="1">
    <citation type="journal article" date="2013" name="PLoS Genet.">
        <title>Distinctive expansion of potential virulence genes in the genome of the oomycete fish pathogen Saprolegnia parasitica.</title>
        <authorList>
            <person name="Jiang R.H."/>
            <person name="de Bruijn I."/>
            <person name="Haas B.J."/>
            <person name="Belmonte R."/>
            <person name="Lobach L."/>
            <person name="Christie J."/>
            <person name="van den Ackerveken G."/>
            <person name="Bottin A."/>
            <person name="Bulone V."/>
            <person name="Diaz-Moreno S.M."/>
            <person name="Dumas B."/>
            <person name="Fan L."/>
            <person name="Gaulin E."/>
            <person name="Govers F."/>
            <person name="Grenville-Briggs L.J."/>
            <person name="Horner N.R."/>
            <person name="Levin J.Z."/>
            <person name="Mammella M."/>
            <person name="Meijer H.J."/>
            <person name="Morris P."/>
            <person name="Nusbaum C."/>
            <person name="Oome S."/>
            <person name="Phillips A.J."/>
            <person name="van Rooyen D."/>
            <person name="Rzeszutek E."/>
            <person name="Saraiva M."/>
            <person name="Secombes C.J."/>
            <person name="Seidl M.F."/>
            <person name="Snel B."/>
            <person name="Stassen J.H."/>
            <person name="Sykes S."/>
            <person name="Tripathy S."/>
            <person name="van den Berg H."/>
            <person name="Vega-Arreguin J.C."/>
            <person name="Wawra S."/>
            <person name="Young S.K."/>
            <person name="Zeng Q."/>
            <person name="Dieguez-Uribeondo J."/>
            <person name="Russ C."/>
            <person name="Tyler B.M."/>
            <person name="van West P."/>
        </authorList>
    </citation>
    <scope>NUCLEOTIDE SEQUENCE [LARGE SCALE GENOMIC DNA]</scope>
    <source>
        <strain evidence="6 7">CBS 223.65</strain>
    </source>
</reference>
<feature type="domain" description="AAA+ ATPase" evidence="5">
    <location>
        <begin position="1253"/>
        <end position="1487"/>
    </location>
</feature>
<feature type="domain" description="AAA+ ATPase" evidence="5">
    <location>
        <begin position="293"/>
        <end position="420"/>
    </location>
</feature>
<dbReference type="OMA" id="QGECGRF"/>
<keyword evidence="7" id="KW-1185">Reference proteome</keyword>
<dbReference type="STRING" id="695850.A0A067CES6"/>
<evidence type="ECO:0000259" key="5">
    <source>
        <dbReference type="SMART" id="SM00382"/>
    </source>
</evidence>
<protein>
    <recommendedName>
        <fullName evidence="5">AAA+ ATPase domain-containing protein</fullName>
    </recommendedName>
</protein>
<feature type="compositionally biased region" description="Acidic residues" evidence="4">
    <location>
        <begin position="482"/>
        <end position="496"/>
    </location>
</feature>
<dbReference type="RefSeq" id="XP_012200127.1">
    <property type="nucleotide sequence ID" value="XM_012344737.1"/>
</dbReference>
<dbReference type="GO" id="GO:0016887">
    <property type="term" value="F:ATP hydrolysis activity"/>
    <property type="evidence" value="ECO:0007669"/>
    <property type="project" value="InterPro"/>
</dbReference>
<dbReference type="EMBL" id="KK583207">
    <property type="protein sequence ID" value="KDO29234.1"/>
    <property type="molecule type" value="Genomic_DNA"/>
</dbReference>
<dbReference type="GO" id="GO:0006139">
    <property type="term" value="P:nucleobase-containing compound metabolic process"/>
    <property type="evidence" value="ECO:0007669"/>
    <property type="project" value="InterPro"/>
</dbReference>